<dbReference type="AlphaFoldDB" id="M1P4D7"/>
<keyword evidence="8" id="KW-1185">Reference proteome</keyword>
<dbReference type="Proteomes" id="UP000011721">
    <property type="component" value="Chromosome"/>
</dbReference>
<dbReference type="Gene3D" id="2.70.98.70">
    <property type="match status" value="1"/>
</dbReference>
<dbReference type="STRING" id="1167006.UWK_01795"/>
<dbReference type="PANTHER" id="PTHR39210">
    <property type="entry name" value="HEPARIN-SULFATE LYASE"/>
    <property type="match status" value="1"/>
</dbReference>
<evidence type="ECO:0000256" key="3">
    <source>
        <dbReference type="ARBA" id="ARBA00022764"/>
    </source>
</evidence>
<dbReference type="Pfam" id="PF16889">
    <property type="entry name" value="Hepar_II_III_N"/>
    <property type="match status" value="1"/>
</dbReference>
<dbReference type="HOGENOM" id="CLU_022012_0_1_7"/>
<dbReference type="PATRIC" id="fig|1167006.5.peg.1980"/>
<dbReference type="GO" id="GO:0042597">
    <property type="term" value="C:periplasmic space"/>
    <property type="evidence" value="ECO:0007669"/>
    <property type="project" value="UniProtKB-SubCell"/>
</dbReference>
<dbReference type="EMBL" id="CP003985">
    <property type="protein sequence ID" value="AGF78353.1"/>
    <property type="molecule type" value="Genomic_DNA"/>
</dbReference>
<keyword evidence="3" id="KW-0574">Periplasm</keyword>
<dbReference type="GO" id="GO:0016829">
    <property type="term" value="F:lyase activity"/>
    <property type="evidence" value="ECO:0007669"/>
    <property type="project" value="UniProtKB-KW"/>
</dbReference>
<dbReference type="RefSeq" id="WP_015404044.1">
    <property type="nucleotide sequence ID" value="NC_020304.1"/>
</dbReference>
<dbReference type="Gene3D" id="1.50.10.100">
    <property type="entry name" value="Chondroitin AC/alginate lyase"/>
    <property type="match status" value="1"/>
</dbReference>
<evidence type="ECO:0000259" key="6">
    <source>
        <dbReference type="Pfam" id="PF16889"/>
    </source>
</evidence>
<feature type="domain" description="Heparin-sulfate lyase N-terminal" evidence="6">
    <location>
        <begin position="170"/>
        <end position="329"/>
    </location>
</feature>
<keyword evidence="2" id="KW-0732">Signal</keyword>
<dbReference type="PANTHER" id="PTHR39210:SF1">
    <property type="entry name" value="HEPARIN-SULFATE LYASE"/>
    <property type="match status" value="1"/>
</dbReference>
<dbReference type="InterPro" id="IPR031680">
    <property type="entry name" value="Hepar_II_III_N"/>
</dbReference>
<evidence type="ECO:0000256" key="2">
    <source>
        <dbReference type="ARBA" id="ARBA00022729"/>
    </source>
</evidence>
<gene>
    <name evidence="7" type="ordered locus">UWK_01795</name>
</gene>
<keyword evidence="4" id="KW-0456">Lyase</keyword>
<name>M1P4D7_DESSD</name>
<dbReference type="SUPFAM" id="SSF48230">
    <property type="entry name" value="Chondroitin AC/alginate lyase"/>
    <property type="match status" value="1"/>
</dbReference>
<accession>M1P4D7</accession>
<proteinExistence type="predicted"/>
<evidence type="ECO:0000313" key="8">
    <source>
        <dbReference type="Proteomes" id="UP000011721"/>
    </source>
</evidence>
<feature type="domain" description="Heparinase II/III-like C-terminal" evidence="5">
    <location>
        <begin position="351"/>
        <end position="579"/>
    </location>
</feature>
<dbReference type="KEGG" id="dsf:UWK_01795"/>
<dbReference type="eggNOG" id="COG5360">
    <property type="taxonomic scope" value="Bacteria"/>
</dbReference>
<dbReference type="InterPro" id="IPR008929">
    <property type="entry name" value="Chondroitin_lyas"/>
</dbReference>
<organism evidence="7 8">
    <name type="scientific">Desulfocapsa sulfexigens (strain DSM 10523 / SB164P1)</name>
    <dbReference type="NCBI Taxonomy" id="1167006"/>
    <lineage>
        <taxon>Bacteria</taxon>
        <taxon>Pseudomonadati</taxon>
        <taxon>Thermodesulfobacteriota</taxon>
        <taxon>Desulfobulbia</taxon>
        <taxon>Desulfobulbales</taxon>
        <taxon>Desulfocapsaceae</taxon>
        <taxon>Desulfocapsa</taxon>
    </lineage>
</organism>
<reference evidence="8" key="1">
    <citation type="journal article" date="2013" name="Stand. Genomic Sci.">
        <title>Complete genome sequence of Desulfocapsa sulfexigens, a marine deltaproteobacterium specialized in disproportionating inorganic sulfur compounds.</title>
        <authorList>
            <person name="Finster K.W."/>
            <person name="Kjeldsen K.U."/>
            <person name="Kube M."/>
            <person name="Reinhardt R."/>
            <person name="Mussmann M."/>
            <person name="Amann R."/>
            <person name="Schreiber L."/>
        </authorList>
    </citation>
    <scope>NUCLEOTIDE SEQUENCE [LARGE SCALE GENOMIC DNA]</scope>
    <source>
        <strain evidence="8">DSM 10523 / SB164P1</strain>
    </source>
</reference>
<evidence type="ECO:0000256" key="1">
    <source>
        <dbReference type="ARBA" id="ARBA00004418"/>
    </source>
</evidence>
<evidence type="ECO:0000313" key="7">
    <source>
        <dbReference type="EMBL" id="AGF78353.1"/>
    </source>
</evidence>
<comment type="subcellular location">
    <subcellularLocation>
        <location evidence="1">Periplasm</location>
    </subcellularLocation>
</comment>
<evidence type="ECO:0000256" key="4">
    <source>
        <dbReference type="ARBA" id="ARBA00023239"/>
    </source>
</evidence>
<dbReference type="OrthoDB" id="9763014at2"/>
<dbReference type="InterPro" id="IPR012480">
    <property type="entry name" value="Hepar_II_III_C"/>
</dbReference>
<protein>
    <submittedName>
        <fullName evidence="7">Heparinase II/III-like protein</fullName>
    </submittedName>
</protein>
<dbReference type="Pfam" id="PF07940">
    <property type="entry name" value="Hepar_II_III_C"/>
    <property type="match status" value="1"/>
</dbReference>
<sequence>MTIKRFKFYFYRLKRSSLAELRHRLADYLFLKKITIKPNFYKKDLTFDLEKTANTNLIVPKILSSVSSEVITQLLHGKEFTLGENAALIQNFADRWKDSLFVEVKQKKGDPDIRSVWEPARLQHLMILLQHLSADCNAETYELIQHAVQDKLFEWLARNPFLHGPHYMSMMECGLRIPVFIKAFQNLEHLSDAQRNKLLLTIFQHGWLVRNRLSLYSSLGNHTVSESLGLIMAGGLFQQSIQGQEWQRTGIDLLEQECCHQILADGGPAEQSFAYHRFVLDLYWLAIHFLTDNKLHDCSEMQQRVTLGETFMQTIQHENESLPMIGDSDDGFAVAPYLFPLRKILPTSNLPEPFESFTDSGYSLLRDKNGLRVLFDHGILGMEPLNNHGHADCLSIFVSVGDKDFLIDPGTFQYNGDTTLRRYFKSTNAHNTVCIDGRDQARQLTSFVWDHSFTVSCNHRVTDEGQHIVTGTHNGYVLQNLAVSHSRTLTFDPDGILTIEDSFAGGGNHEYSLHFHLHPLVTVEKEGNCLYLHHDNIVMSLTINADTINLLRGQQAPFAGWYSPAYGKKEPTTTIQVIKCGFPDNVSFTTTISVIKE</sequence>
<evidence type="ECO:0000259" key="5">
    <source>
        <dbReference type="Pfam" id="PF07940"/>
    </source>
</evidence>